<comment type="caution">
    <text evidence="1">The sequence shown here is derived from an EMBL/GenBank/DDBJ whole genome shotgun (WGS) entry which is preliminary data.</text>
</comment>
<organism evidence="1 2">
    <name type="scientific">Microbacter margulisiae</name>
    <dbReference type="NCBI Taxonomy" id="1350067"/>
    <lineage>
        <taxon>Bacteria</taxon>
        <taxon>Pseudomonadati</taxon>
        <taxon>Bacteroidota</taxon>
        <taxon>Bacteroidia</taxon>
        <taxon>Bacteroidales</taxon>
        <taxon>Porphyromonadaceae</taxon>
        <taxon>Microbacter</taxon>
    </lineage>
</organism>
<reference evidence="1 2" key="1">
    <citation type="submission" date="2020-08" db="EMBL/GenBank/DDBJ databases">
        <title>Genomic Encyclopedia of Type Strains, Phase IV (KMG-IV): sequencing the most valuable type-strain genomes for metagenomic binning, comparative biology and taxonomic classification.</title>
        <authorList>
            <person name="Goeker M."/>
        </authorList>
    </citation>
    <scope>NUCLEOTIDE SEQUENCE [LARGE SCALE GENOMIC DNA]</scope>
    <source>
        <strain evidence="1 2">DSM 27471</strain>
    </source>
</reference>
<accession>A0A7W5H2K5</accession>
<dbReference type="AlphaFoldDB" id="A0A7W5H2K5"/>
<evidence type="ECO:0000313" key="1">
    <source>
        <dbReference type="EMBL" id="MBB3187536.1"/>
    </source>
</evidence>
<name>A0A7W5H2K5_9PORP</name>
<proteinExistence type="predicted"/>
<sequence length="43" mass="5157">MVVWLFILNQERKNTVTNAKEKQGKVIINKSYNYGKRKKIFDL</sequence>
<keyword evidence="2" id="KW-1185">Reference proteome</keyword>
<dbReference type="EMBL" id="JACHYB010000001">
    <property type="protein sequence ID" value="MBB3187536.1"/>
    <property type="molecule type" value="Genomic_DNA"/>
</dbReference>
<gene>
    <name evidence="1" type="ORF">FHX64_001699</name>
</gene>
<dbReference type="Proteomes" id="UP000544222">
    <property type="component" value="Unassembled WGS sequence"/>
</dbReference>
<protein>
    <submittedName>
        <fullName evidence="1">Uncharacterized protein</fullName>
    </submittedName>
</protein>
<evidence type="ECO:0000313" key="2">
    <source>
        <dbReference type="Proteomes" id="UP000544222"/>
    </source>
</evidence>